<organism evidence="2 3">
    <name type="scientific">Azospirillum thermophilum</name>
    <dbReference type="NCBI Taxonomy" id="2202148"/>
    <lineage>
        <taxon>Bacteria</taxon>
        <taxon>Pseudomonadati</taxon>
        <taxon>Pseudomonadota</taxon>
        <taxon>Alphaproteobacteria</taxon>
        <taxon>Rhodospirillales</taxon>
        <taxon>Azospirillaceae</taxon>
        <taxon>Azospirillum</taxon>
    </lineage>
</organism>
<dbReference type="InterPro" id="IPR025711">
    <property type="entry name" value="PepSY"/>
</dbReference>
<sequence length="119" mass="13127">MAFLIHRRFSLGPVVSMADPNATRRHTVTNSRLLATALVAVLASGTFAHAQTAPVPPAPPFMDVTMLLKHLSSLGFGDVREIERKSDKLYEVTARDAEGLRWEMSVDARTGEILRKEPD</sequence>
<dbReference type="Pfam" id="PF13670">
    <property type="entry name" value="PepSY_2"/>
    <property type="match status" value="1"/>
</dbReference>
<dbReference type="OrthoDB" id="7308149at2"/>
<dbReference type="AlphaFoldDB" id="A0A2S2CNM8"/>
<reference evidence="3" key="1">
    <citation type="submission" date="2018-05" db="EMBL/GenBank/DDBJ databases">
        <title>Azospirillum thermophila sp. nov., a novel isolated from hot spring.</title>
        <authorList>
            <person name="Zhao Z."/>
        </authorList>
    </citation>
    <scope>NUCLEOTIDE SEQUENCE [LARGE SCALE GENOMIC DNA]</scope>
    <source>
        <strain evidence="3">CFH 70021</strain>
    </source>
</reference>
<evidence type="ECO:0000313" key="2">
    <source>
        <dbReference type="EMBL" id="AWK85980.1"/>
    </source>
</evidence>
<dbReference type="EMBL" id="CP029353">
    <property type="protein sequence ID" value="AWK85980.1"/>
    <property type="molecule type" value="Genomic_DNA"/>
</dbReference>
<evidence type="ECO:0000259" key="1">
    <source>
        <dbReference type="Pfam" id="PF13670"/>
    </source>
</evidence>
<protein>
    <recommendedName>
        <fullName evidence="1">PepSY domain-containing protein</fullName>
    </recommendedName>
</protein>
<gene>
    <name evidence="2" type="ORF">DEW08_06675</name>
</gene>
<dbReference type="Proteomes" id="UP000245629">
    <property type="component" value="Chromosome 2"/>
</dbReference>
<accession>A0A2S2CNM8</accession>
<dbReference type="KEGG" id="azz:DEW08_06675"/>
<feature type="domain" description="PepSY" evidence="1">
    <location>
        <begin position="34"/>
        <end position="116"/>
    </location>
</feature>
<proteinExistence type="predicted"/>
<name>A0A2S2CNM8_9PROT</name>
<keyword evidence="3" id="KW-1185">Reference proteome</keyword>
<evidence type="ECO:0000313" key="3">
    <source>
        <dbReference type="Proteomes" id="UP000245629"/>
    </source>
</evidence>